<evidence type="ECO:0000313" key="2">
    <source>
        <dbReference type="Proteomes" id="UP000007264"/>
    </source>
</evidence>
<dbReference type="RefSeq" id="XP_005648070.1">
    <property type="nucleotide sequence ID" value="XM_005648013.1"/>
</dbReference>
<dbReference type="GeneID" id="17041518"/>
<keyword evidence="2" id="KW-1185">Reference proteome</keyword>
<protein>
    <submittedName>
        <fullName evidence="1">Uncharacterized protein</fullName>
    </submittedName>
</protein>
<proteinExistence type="predicted"/>
<organism evidence="1 2">
    <name type="scientific">Coccomyxa subellipsoidea (strain C-169)</name>
    <name type="common">Green microalga</name>
    <dbReference type="NCBI Taxonomy" id="574566"/>
    <lineage>
        <taxon>Eukaryota</taxon>
        <taxon>Viridiplantae</taxon>
        <taxon>Chlorophyta</taxon>
        <taxon>core chlorophytes</taxon>
        <taxon>Trebouxiophyceae</taxon>
        <taxon>Trebouxiophyceae incertae sedis</taxon>
        <taxon>Coccomyxaceae</taxon>
        <taxon>Coccomyxa</taxon>
        <taxon>Coccomyxa subellipsoidea</taxon>
    </lineage>
</organism>
<name>I0YYQ7_COCSC</name>
<sequence>MLDSMPEVAWSFNVLSSTGVFDDSITVHIRTTAKRGTSDPMTGPFRPVPHVTELPSSAKGCPNGQFSGSEVSFAVTADACHWLDLLNAVQAAVETSLMVAPPASLEQRIQGFDEHVQGMGLEPLPKKIQFALEPPLDTMTPSERLTEGLRAYFLEAPMPEPAELLPSSQEPDTSQQTAVFVSSDQAGAAPRPRSGVKLLLFENYGLLQRPQDGILKALERVDWVQYNMPLEGIVKHADGSATLKFAQTVDQSSTDIRLIVFHLVSSELSFKKPKKGLMPPGLWLQLEACLEQIALDVMAAAANSSQAAVSQGADAEVEA</sequence>
<dbReference type="KEGG" id="csl:COCSUDRAFT_63060"/>
<dbReference type="EMBL" id="AGSI01000007">
    <property type="protein sequence ID" value="EIE23526.1"/>
    <property type="molecule type" value="Genomic_DNA"/>
</dbReference>
<reference evidence="1 2" key="1">
    <citation type="journal article" date="2012" name="Genome Biol.">
        <title>The genome of the polar eukaryotic microalga coccomyxa subellipsoidea reveals traits of cold adaptation.</title>
        <authorList>
            <person name="Blanc G."/>
            <person name="Agarkova I."/>
            <person name="Grimwood J."/>
            <person name="Kuo A."/>
            <person name="Brueggeman A."/>
            <person name="Dunigan D."/>
            <person name="Gurnon J."/>
            <person name="Ladunga I."/>
            <person name="Lindquist E."/>
            <person name="Lucas S."/>
            <person name="Pangilinan J."/>
            <person name="Proschold T."/>
            <person name="Salamov A."/>
            <person name="Schmutz J."/>
            <person name="Weeks D."/>
            <person name="Yamada T."/>
            <person name="Claverie J.M."/>
            <person name="Grigoriev I."/>
            <person name="Van Etten J."/>
            <person name="Lomsadze A."/>
            <person name="Borodovsky M."/>
        </authorList>
    </citation>
    <scope>NUCLEOTIDE SEQUENCE [LARGE SCALE GENOMIC DNA]</scope>
    <source>
        <strain evidence="1 2">C-169</strain>
    </source>
</reference>
<dbReference type="Proteomes" id="UP000007264">
    <property type="component" value="Unassembled WGS sequence"/>
</dbReference>
<evidence type="ECO:0000313" key="1">
    <source>
        <dbReference type="EMBL" id="EIE23526.1"/>
    </source>
</evidence>
<dbReference type="AlphaFoldDB" id="I0YYQ7"/>
<comment type="caution">
    <text evidence="1">The sequence shown here is derived from an EMBL/GenBank/DDBJ whole genome shotgun (WGS) entry which is preliminary data.</text>
</comment>
<accession>I0YYQ7</accession>
<gene>
    <name evidence="1" type="ORF">COCSUDRAFT_63060</name>
</gene>
<dbReference type="OrthoDB" id="1918529at2759"/>